<dbReference type="EMBL" id="JAIWYP010000014">
    <property type="protein sequence ID" value="KAH3707302.1"/>
    <property type="molecule type" value="Genomic_DNA"/>
</dbReference>
<organism evidence="1 2">
    <name type="scientific">Dreissena polymorpha</name>
    <name type="common">Zebra mussel</name>
    <name type="synonym">Mytilus polymorpha</name>
    <dbReference type="NCBI Taxonomy" id="45954"/>
    <lineage>
        <taxon>Eukaryota</taxon>
        <taxon>Metazoa</taxon>
        <taxon>Spiralia</taxon>
        <taxon>Lophotrochozoa</taxon>
        <taxon>Mollusca</taxon>
        <taxon>Bivalvia</taxon>
        <taxon>Autobranchia</taxon>
        <taxon>Heteroconchia</taxon>
        <taxon>Euheterodonta</taxon>
        <taxon>Imparidentia</taxon>
        <taxon>Neoheterodontei</taxon>
        <taxon>Myida</taxon>
        <taxon>Dreissenoidea</taxon>
        <taxon>Dreissenidae</taxon>
        <taxon>Dreissena</taxon>
    </lineage>
</organism>
<reference evidence="1" key="2">
    <citation type="submission" date="2020-11" db="EMBL/GenBank/DDBJ databases">
        <authorList>
            <person name="McCartney M.A."/>
            <person name="Auch B."/>
            <person name="Kono T."/>
            <person name="Mallez S."/>
            <person name="Becker A."/>
            <person name="Gohl D.M."/>
            <person name="Silverstein K.A.T."/>
            <person name="Koren S."/>
            <person name="Bechman K.B."/>
            <person name="Herman A."/>
            <person name="Abrahante J.E."/>
            <person name="Garbe J."/>
        </authorList>
    </citation>
    <scope>NUCLEOTIDE SEQUENCE</scope>
    <source>
        <strain evidence="1">Duluth1</strain>
        <tissue evidence="1">Whole animal</tissue>
    </source>
</reference>
<dbReference type="Proteomes" id="UP000828390">
    <property type="component" value="Unassembled WGS sequence"/>
</dbReference>
<accession>A0A9D3YVZ9</accession>
<gene>
    <name evidence="1" type="ORF">DPMN_066703</name>
</gene>
<keyword evidence="2" id="KW-1185">Reference proteome</keyword>
<evidence type="ECO:0000313" key="2">
    <source>
        <dbReference type="Proteomes" id="UP000828390"/>
    </source>
</evidence>
<comment type="caution">
    <text evidence="1">The sequence shown here is derived from an EMBL/GenBank/DDBJ whole genome shotgun (WGS) entry which is preliminary data.</text>
</comment>
<dbReference type="AlphaFoldDB" id="A0A9D3YVZ9"/>
<name>A0A9D3YVZ9_DREPO</name>
<reference evidence="1" key="1">
    <citation type="journal article" date="2019" name="bioRxiv">
        <title>The Genome of the Zebra Mussel, Dreissena polymorpha: A Resource for Invasive Species Research.</title>
        <authorList>
            <person name="McCartney M.A."/>
            <person name="Auch B."/>
            <person name="Kono T."/>
            <person name="Mallez S."/>
            <person name="Zhang Y."/>
            <person name="Obille A."/>
            <person name="Becker A."/>
            <person name="Abrahante J.E."/>
            <person name="Garbe J."/>
            <person name="Badalamenti J.P."/>
            <person name="Herman A."/>
            <person name="Mangelson H."/>
            <person name="Liachko I."/>
            <person name="Sullivan S."/>
            <person name="Sone E.D."/>
            <person name="Koren S."/>
            <person name="Silverstein K.A.T."/>
            <person name="Beckman K.B."/>
            <person name="Gohl D.M."/>
        </authorList>
    </citation>
    <scope>NUCLEOTIDE SEQUENCE</scope>
    <source>
        <strain evidence="1">Duluth1</strain>
        <tissue evidence="1">Whole animal</tissue>
    </source>
</reference>
<protein>
    <submittedName>
        <fullName evidence="1">Uncharacterized protein</fullName>
    </submittedName>
</protein>
<sequence length="112" mass="12660">MVSPSDAISGQGLTNLRSHFEQMINISSVVSSIVDEEDEPIFKTLLRDLHNLVYDVICRMFHVGMASGISFPVRFTAPEIENECVNVNSILLHWKLIKNIELVATILREKYA</sequence>
<proteinExistence type="predicted"/>
<evidence type="ECO:0000313" key="1">
    <source>
        <dbReference type="EMBL" id="KAH3707302.1"/>
    </source>
</evidence>